<dbReference type="AlphaFoldDB" id="A0A1Y0IIA4"/>
<proteinExistence type="predicted"/>
<protein>
    <submittedName>
        <fullName evidence="1">Uncharacterized protein</fullName>
    </submittedName>
</protein>
<reference evidence="2" key="1">
    <citation type="submission" date="2017-05" db="EMBL/GenBank/DDBJ databases">
        <authorList>
            <person name="Sung H."/>
        </authorList>
    </citation>
    <scope>NUCLEOTIDE SEQUENCE [LARGE SCALE GENOMIC DNA]</scope>
    <source>
        <strain evidence="2">AR23208</strain>
    </source>
</reference>
<evidence type="ECO:0000313" key="2">
    <source>
        <dbReference type="Proteomes" id="UP000195437"/>
    </source>
</evidence>
<dbReference type="RefSeq" id="WP_087455619.1">
    <property type="nucleotide sequence ID" value="NZ_CP021434.1"/>
</dbReference>
<dbReference type="Proteomes" id="UP000195437">
    <property type="component" value="Chromosome"/>
</dbReference>
<gene>
    <name evidence="1" type="ORF">CBW65_03525</name>
</gene>
<organism evidence="1 2">
    <name type="scientific">Tumebacillus avium</name>
    <dbReference type="NCBI Taxonomy" id="1903704"/>
    <lineage>
        <taxon>Bacteria</taxon>
        <taxon>Bacillati</taxon>
        <taxon>Bacillota</taxon>
        <taxon>Bacilli</taxon>
        <taxon>Bacillales</taxon>
        <taxon>Alicyclobacillaceae</taxon>
        <taxon>Tumebacillus</taxon>
    </lineage>
</organism>
<dbReference type="OrthoDB" id="2382405at2"/>
<accession>A0A1Y0IIA4</accession>
<evidence type="ECO:0000313" key="1">
    <source>
        <dbReference type="EMBL" id="ARU60232.1"/>
    </source>
</evidence>
<dbReference type="EMBL" id="CP021434">
    <property type="protein sequence ID" value="ARU60232.1"/>
    <property type="molecule type" value="Genomic_DNA"/>
</dbReference>
<dbReference type="KEGG" id="tum:CBW65_03525"/>
<name>A0A1Y0IIA4_9BACL</name>
<keyword evidence="2" id="KW-1185">Reference proteome</keyword>
<sequence>MLEAADGGQQMVYQAAVKEEALCRTLLEQLQQELERDQPRREEFRLLYAQAETNWLKAKKRVEKTRRQYESRLGGSR</sequence>